<evidence type="ECO:0000313" key="2">
    <source>
        <dbReference type="Proteomes" id="UP000616839"/>
    </source>
</evidence>
<reference evidence="1" key="1">
    <citation type="submission" date="2020-09" db="EMBL/GenBank/DDBJ databases">
        <title>Nocardioides sp. strain MJB4 16S ribosomal RNA gene Genome sequencing and assembly.</title>
        <authorList>
            <person name="Kim I."/>
        </authorList>
    </citation>
    <scope>NUCLEOTIDE SEQUENCE</scope>
    <source>
        <strain evidence="1">MJB4</strain>
    </source>
</reference>
<dbReference type="Proteomes" id="UP000616839">
    <property type="component" value="Unassembled WGS sequence"/>
</dbReference>
<dbReference type="AlphaFoldDB" id="A0A927K785"/>
<comment type="caution">
    <text evidence="1">The sequence shown here is derived from an EMBL/GenBank/DDBJ whole genome shotgun (WGS) entry which is preliminary data.</text>
</comment>
<name>A0A927K785_9ACTN</name>
<organism evidence="1 2">
    <name type="scientific">Nocardioides donggukensis</name>
    <dbReference type="NCBI Taxonomy" id="2774019"/>
    <lineage>
        <taxon>Bacteria</taxon>
        <taxon>Bacillati</taxon>
        <taxon>Actinomycetota</taxon>
        <taxon>Actinomycetes</taxon>
        <taxon>Propionibacteriales</taxon>
        <taxon>Nocardioidaceae</taxon>
        <taxon>Nocardioides</taxon>
    </lineage>
</organism>
<sequence>MPSIWNSENVLEAIVGALDGVHLNNPQGHHFGRPFLTGYQLAIKVDAAHPEIRQALGPPNELGGEGTGVHHSFAQYLARELSRNIRRHVEADEWYPVQGRFLSNEHVTELRYRDAQGLPRTSSLTGTGFDLALFRLRGIDEGA</sequence>
<dbReference type="EMBL" id="JACYXZ010000005">
    <property type="protein sequence ID" value="MBD8871158.1"/>
    <property type="molecule type" value="Genomic_DNA"/>
</dbReference>
<protein>
    <submittedName>
        <fullName evidence="1">Uncharacterized protein</fullName>
    </submittedName>
</protein>
<proteinExistence type="predicted"/>
<evidence type="ECO:0000313" key="1">
    <source>
        <dbReference type="EMBL" id="MBD8871158.1"/>
    </source>
</evidence>
<dbReference type="RefSeq" id="WP_192144486.1">
    <property type="nucleotide sequence ID" value="NZ_JACYXZ010000005.1"/>
</dbReference>
<keyword evidence="2" id="KW-1185">Reference proteome</keyword>
<accession>A0A927K785</accession>
<gene>
    <name evidence="1" type="ORF">IE331_16140</name>
</gene>